<evidence type="ECO:0000313" key="7">
    <source>
        <dbReference type="EMBL" id="KAH0571372.1"/>
    </source>
</evidence>
<dbReference type="Gene3D" id="1.10.3730.20">
    <property type="match status" value="1"/>
</dbReference>
<feature type="transmembrane region" description="Helical" evidence="5">
    <location>
        <begin position="148"/>
        <end position="168"/>
    </location>
</feature>
<dbReference type="EMBL" id="AUWU02000007">
    <property type="protein sequence ID" value="KAH0571372.1"/>
    <property type="molecule type" value="Genomic_DNA"/>
</dbReference>
<keyword evidence="4 5" id="KW-0472">Membrane</keyword>
<dbReference type="GO" id="GO:0015095">
    <property type="term" value="F:magnesium ion transmembrane transporter activity"/>
    <property type="evidence" value="ECO:0007669"/>
    <property type="project" value="InterPro"/>
</dbReference>
<feature type="transmembrane region" description="Helical" evidence="5">
    <location>
        <begin position="56"/>
        <end position="77"/>
    </location>
</feature>
<accession>V6LS81</accession>
<reference evidence="7" key="2">
    <citation type="submission" date="2020-12" db="EMBL/GenBank/DDBJ databases">
        <title>New Spironucleus salmonicida genome in near-complete chromosomes.</title>
        <authorList>
            <person name="Xu F."/>
            <person name="Kurt Z."/>
            <person name="Jimenez-Gonzalez A."/>
            <person name="Astvaldsson A."/>
            <person name="Andersson J.O."/>
            <person name="Svard S.G."/>
        </authorList>
    </citation>
    <scope>NUCLEOTIDE SEQUENCE</scope>
    <source>
        <strain evidence="7">ATCC 50377</strain>
    </source>
</reference>
<reference evidence="6 7" key="1">
    <citation type="journal article" date="2014" name="PLoS Genet.">
        <title>The Genome of Spironucleus salmonicida Highlights a Fish Pathogen Adapted to Fluctuating Environments.</title>
        <authorList>
            <person name="Xu F."/>
            <person name="Jerlstrom-Hultqvist J."/>
            <person name="Einarsson E."/>
            <person name="Astvaldsson A."/>
            <person name="Svard S.G."/>
            <person name="Andersson J.O."/>
        </authorList>
    </citation>
    <scope>NUCLEOTIDE SEQUENCE</scope>
    <source>
        <strain evidence="7">ATCC 50377</strain>
    </source>
</reference>
<dbReference type="GO" id="GO:0016020">
    <property type="term" value="C:membrane"/>
    <property type="evidence" value="ECO:0007669"/>
    <property type="project" value="UniProtKB-SubCell"/>
</dbReference>
<keyword evidence="3 5" id="KW-1133">Transmembrane helix</keyword>
<dbReference type="AlphaFoldDB" id="V6LS81"/>
<evidence type="ECO:0000313" key="8">
    <source>
        <dbReference type="Proteomes" id="UP000018208"/>
    </source>
</evidence>
<name>V6LS81_9EUKA</name>
<evidence type="ECO:0000256" key="5">
    <source>
        <dbReference type="SAM" id="Phobius"/>
    </source>
</evidence>
<gene>
    <name evidence="6" type="ORF">SS50377_13355</name>
    <name evidence="7" type="ORF">SS50377_27673</name>
</gene>
<dbReference type="PANTHER" id="PTHR12570">
    <property type="match status" value="1"/>
</dbReference>
<evidence type="ECO:0000256" key="1">
    <source>
        <dbReference type="ARBA" id="ARBA00004141"/>
    </source>
</evidence>
<dbReference type="VEuPathDB" id="GiardiaDB:SS50377_27673"/>
<dbReference type="OrthoDB" id="165382at2759"/>
<evidence type="ECO:0000313" key="6">
    <source>
        <dbReference type="EMBL" id="EST46551.1"/>
    </source>
</evidence>
<evidence type="ECO:0000256" key="2">
    <source>
        <dbReference type="ARBA" id="ARBA00022692"/>
    </source>
</evidence>
<dbReference type="Proteomes" id="UP000018208">
    <property type="component" value="Unassembled WGS sequence"/>
</dbReference>
<protein>
    <submittedName>
        <fullName evidence="7">Magnesium transporter NIPA</fullName>
    </submittedName>
    <submittedName>
        <fullName evidence="6">Transmembrane domain-containing protein</fullName>
    </submittedName>
</protein>
<dbReference type="Pfam" id="PF05653">
    <property type="entry name" value="Mg_trans_NIPA"/>
    <property type="match status" value="1"/>
</dbReference>
<feature type="transmembrane region" description="Helical" evidence="5">
    <location>
        <begin position="6"/>
        <end position="24"/>
    </location>
</feature>
<dbReference type="SUPFAM" id="SSF103481">
    <property type="entry name" value="Multidrug resistance efflux transporter EmrE"/>
    <property type="match status" value="1"/>
</dbReference>
<feature type="transmembrane region" description="Helical" evidence="5">
    <location>
        <begin position="209"/>
        <end position="229"/>
    </location>
</feature>
<proteinExistence type="predicted"/>
<dbReference type="EMBL" id="KI546073">
    <property type="protein sequence ID" value="EST46551.1"/>
    <property type="molecule type" value="Genomic_DNA"/>
</dbReference>
<evidence type="ECO:0000256" key="3">
    <source>
        <dbReference type="ARBA" id="ARBA00022989"/>
    </source>
</evidence>
<keyword evidence="8" id="KW-1185">Reference proteome</keyword>
<feature type="transmembrane region" description="Helical" evidence="5">
    <location>
        <begin position="241"/>
        <end position="261"/>
    </location>
</feature>
<evidence type="ECO:0000256" key="4">
    <source>
        <dbReference type="ARBA" id="ARBA00023136"/>
    </source>
</evidence>
<keyword evidence="2 5" id="KW-0812">Transmembrane</keyword>
<organism evidence="6">
    <name type="scientific">Spironucleus salmonicida</name>
    <dbReference type="NCBI Taxonomy" id="348837"/>
    <lineage>
        <taxon>Eukaryota</taxon>
        <taxon>Metamonada</taxon>
        <taxon>Diplomonadida</taxon>
        <taxon>Hexamitidae</taxon>
        <taxon>Hexamitinae</taxon>
        <taxon>Spironucleus</taxon>
    </lineage>
</organism>
<sequence length="329" mass="36833">MLAPISILGIVIELVSATFQNLGLNLQRLAHRRQIQSREIASNFNKKINYCRNPKWFFAMFVYIFGVVLDFVALAIIPLTVTLPVGSVGIGLNCVFARFLLHEKFTLYDGIGCFLCVCGACFVIGLQVQEMDQIGIVQLREIFKNEGLWFFGSMIVIIILLFFISIFWKNAFTAGIMPGITSVFTIMFGSIIGQMTLKTLGGDNQMIYIEYWACLGALIIFLLLMNEFLQRANSKYDNMIIIPIFFTSTLLLNILSGIFFFKYLSGITVVQGVLFGVGIFLVICGCIALSINHIGIKEDNLGSLVNLGDDFVNQQADDNDHVYKVLEMI</sequence>
<dbReference type="InterPro" id="IPR037185">
    <property type="entry name" value="EmrE-like"/>
</dbReference>
<comment type="subcellular location">
    <subcellularLocation>
        <location evidence="1">Membrane</location>
        <topology evidence="1">Multi-pass membrane protein</topology>
    </subcellularLocation>
</comment>
<feature type="transmembrane region" description="Helical" evidence="5">
    <location>
        <begin position="267"/>
        <end position="291"/>
    </location>
</feature>
<dbReference type="InterPro" id="IPR008521">
    <property type="entry name" value="Mg_trans_NIPA"/>
</dbReference>
<feature type="transmembrane region" description="Helical" evidence="5">
    <location>
        <begin position="108"/>
        <end position="128"/>
    </location>
</feature>
<dbReference type="PANTHER" id="PTHR12570:SF65">
    <property type="entry name" value="MAGNESIUM TRANSPORTER NIPA9-RELATED"/>
    <property type="match status" value="1"/>
</dbReference>
<feature type="transmembrane region" description="Helical" evidence="5">
    <location>
        <begin position="175"/>
        <end position="197"/>
    </location>
</feature>